<proteinExistence type="predicted"/>
<dbReference type="RefSeq" id="WP_039612089.1">
    <property type="nucleotide sequence ID" value="NZ_JWIC01000010.1"/>
</dbReference>
<gene>
    <name evidence="1" type="ORF">JF50_25750</name>
</gene>
<organism evidence="1 2">
    <name type="scientific">Pseudoalteromonas luteoviolacea</name>
    <dbReference type="NCBI Taxonomy" id="43657"/>
    <lineage>
        <taxon>Bacteria</taxon>
        <taxon>Pseudomonadati</taxon>
        <taxon>Pseudomonadota</taxon>
        <taxon>Gammaproteobacteria</taxon>
        <taxon>Alteromonadales</taxon>
        <taxon>Pseudoalteromonadaceae</taxon>
        <taxon>Pseudoalteromonas</taxon>
    </lineage>
</organism>
<evidence type="ECO:0000313" key="2">
    <source>
        <dbReference type="Proteomes" id="UP000031327"/>
    </source>
</evidence>
<dbReference type="OrthoDB" id="6309423at2"/>
<accession>A0A0C1MEJ6</accession>
<dbReference type="EMBL" id="JWIC01000010">
    <property type="protein sequence ID" value="KID55199.1"/>
    <property type="molecule type" value="Genomic_DNA"/>
</dbReference>
<dbReference type="Proteomes" id="UP000031327">
    <property type="component" value="Unassembled WGS sequence"/>
</dbReference>
<dbReference type="AlphaFoldDB" id="A0A0C1MEJ6"/>
<comment type="caution">
    <text evidence="1">The sequence shown here is derived from an EMBL/GenBank/DDBJ whole genome shotgun (WGS) entry which is preliminary data.</text>
</comment>
<sequence>MHPIHAQLLGLTPLKLKAQYNTHADPEGVQGTSVPLVLPTRLAEDIALAINLDNLVVVSGESISLQGNTLTLPGTVLDTEQKQQLWRAIYHAVSA</sequence>
<reference evidence="1 2" key="1">
    <citation type="submission" date="2014-12" db="EMBL/GenBank/DDBJ databases">
        <title>Draft Genome Sequence of Pseudoalteromonas luteoviolacea HI1.</title>
        <authorList>
            <person name="Asahina A.Y."/>
            <person name="Hadfield M.G."/>
        </authorList>
    </citation>
    <scope>NUCLEOTIDE SEQUENCE [LARGE SCALE GENOMIC DNA]</scope>
    <source>
        <strain evidence="1 2">HI1</strain>
    </source>
</reference>
<protein>
    <submittedName>
        <fullName evidence="1">Uncharacterized protein</fullName>
    </submittedName>
</protein>
<name>A0A0C1MEJ6_9GAMM</name>
<evidence type="ECO:0000313" key="1">
    <source>
        <dbReference type="EMBL" id="KID55199.1"/>
    </source>
</evidence>